<dbReference type="EMBL" id="JACHFM010000002">
    <property type="protein sequence ID" value="MBB5222071.1"/>
    <property type="molecule type" value="Genomic_DNA"/>
</dbReference>
<dbReference type="InterPro" id="IPR018511">
    <property type="entry name" value="Hemolysin-typ_Ca-bd_CS"/>
</dbReference>
<dbReference type="PRINTS" id="PR00313">
    <property type="entry name" value="CABNDNGRPT"/>
</dbReference>
<dbReference type="InterPro" id="IPR013858">
    <property type="entry name" value="Peptidase_M10B_C"/>
</dbReference>
<evidence type="ECO:0000256" key="2">
    <source>
        <dbReference type="ARBA" id="ARBA00004613"/>
    </source>
</evidence>
<dbReference type="InterPro" id="IPR050557">
    <property type="entry name" value="RTX_toxin/Mannuronan_C5-epim"/>
</dbReference>
<evidence type="ECO:0000313" key="7">
    <source>
        <dbReference type="Proteomes" id="UP000549457"/>
    </source>
</evidence>
<accession>A0A840SS91</accession>
<reference evidence="6 7" key="1">
    <citation type="submission" date="2020-08" db="EMBL/GenBank/DDBJ databases">
        <title>Genomic Encyclopedia of Type Strains, Phase IV (KMG-IV): sequencing the most valuable type-strain genomes for metagenomic binning, comparative biology and taxonomic classification.</title>
        <authorList>
            <person name="Goeker M."/>
        </authorList>
    </citation>
    <scope>NUCLEOTIDE SEQUENCE [LARGE SCALE GENOMIC DNA]</scope>
    <source>
        <strain evidence="6 7">DSM 101730</strain>
    </source>
</reference>
<name>A0A840SS91_9RHOB</name>
<keyword evidence="7" id="KW-1185">Reference proteome</keyword>
<dbReference type="Pfam" id="PF08548">
    <property type="entry name" value="Peptidase_M10_C"/>
    <property type="match status" value="1"/>
</dbReference>
<dbReference type="PROSITE" id="PS00330">
    <property type="entry name" value="HEMOLYSIN_CALCIUM"/>
    <property type="match status" value="5"/>
</dbReference>
<dbReference type="Gene3D" id="2.150.10.10">
    <property type="entry name" value="Serralysin-like metalloprotease, C-terminal"/>
    <property type="match status" value="2"/>
</dbReference>
<evidence type="ECO:0000313" key="6">
    <source>
        <dbReference type="EMBL" id="MBB5222071.1"/>
    </source>
</evidence>
<feature type="domain" description="Peptidase M10 serralysin C-terminal" evidence="5">
    <location>
        <begin position="274"/>
        <end position="391"/>
    </location>
</feature>
<protein>
    <submittedName>
        <fullName evidence="6">Ca2+-binding RTX toxin-like protein</fullName>
    </submittedName>
</protein>
<sequence>MTTYVWLYDAAGITNQSPAYEVADIELVTATRSLLEFNAAITGGVFAGQSLQETYHGRFSFSSGGNVAGRVSAVDVAIGGEAVVGARYDDPVRWRAYLADYAERMDGDVSFRGNGFANHFVSGAGNDRLVGGGGHDDLHGGSGDDVLLGGAGRDSLRGGDGNDSLIGGAGNDFYFDVVDGDRLAEAADGGRDMVVAAEDYRLPINVEMMALVADAAAGWGNGTRNWINGNDGANALFGLGGGDFLFGGAGADTVFGGLGNDTMLGESGRDRLNGGAGDDVLLGDAGADWLAGGAGADSFVLTRSGASRPALRDTIADFASGDLIDVGEIDARTDHAGNDAFRYIGAQAFHDTAGELRYAGGLVSGDVDGDGAADFAIRVLGAPSLAADDFVL</sequence>
<gene>
    <name evidence="6" type="ORF">HNP73_002007</name>
</gene>
<comment type="subcellular location">
    <subcellularLocation>
        <location evidence="2">Secreted</location>
    </subcellularLocation>
</comment>
<dbReference type="RefSeq" id="WP_184148493.1">
    <property type="nucleotide sequence ID" value="NZ_JACHFM010000002.1"/>
</dbReference>
<organism evidence="6 7">
    <name type="scientific">Amaricoccus macauensis</name>
    <dbReference type="NCBI Taxonomy" id="57001"/>
    <lineage>
        <taxon>Bacteria</taxon>
        <taxon>Pseudomonadati</taxon>
        <taxon>Pseudomonadota</taxon>
        <taxon>Alphaproteobacteria</taxon>
        <taxon>Rhodobacterales</taxon>
        <taxon>Paracoccaceae</taxon>
        <taxon>Amaricoccus</taxon>
    </lineage>
</organism>
<dbReference type="Pfam" id="PF00353">
    <property type="entry name" value="HemolysinCabind"/>
    <property type="match status" value="2"/>
</dbReference>
<evidence type="ECO:0000256" key="3">
    <source>
        <dbReference type="ARBA" id="ARBA00022525"/>
    </source>
</evidence>
<dbReference type="InterPro" id="IPR011049">
    <property type="entry name" value="Serralysin-like_metalloprot_C"/>
</dbReference>
<comment type="cofactor">
    <cofactor evidence="1">
        <name>Ca(2+)</name>
        <dbReference type="ChEBI" id="CHEBI:29108"/>
    </cofactor>
</comment>
<proteinExistence type="predicted"/>
<dbReference type="AlphaFoldDB" id="A0A840SS91"/>
<keyword evidence="4" id="KW-0677">Repeat</keyword>
<dbReference type="InterPro" id="IPR001343">
    <property type="entry name" value="Hemolysn_Ca-bd"/>
</dbReference>
<keyword evidence="3" id="KW-0964">Secreted</keyword>
<evidence type="ECO:0000256" key="1">
    <source>
        <dbReference type="ARBA" id="ARBA00001913"/>
    </source>
</evidence>
<dbReference type="GO" id="GO:0005509">
    <property type="term" value="F:calcium ion binding"/>
    <property type="evidence" value="ECO:0007669"/>
    <property type="project" value="InterPro"/>
</dbReference>
<dbReference type="GO" id="GO:0005615">
    <property type="term" value="C:extracellular space"/>
    <property type="evidence" value="ECO:0007669"/>
    <property type="project" value="InterPro"/>
</dbReference>
<dbReference type="SUPFAM" id="SSF51120">
    <property type="entry name" value="beta-Roll"/>
    <property type="match status" value="2"/>
</dbReference>
<dbReference type="Proteomes" id="UP000549457">
    <property type="component" value="Unassembled WGS sequence"/>
</dbReference>
<dbReference type="PANTHER" id="PTHR38340:SF1">
    <property type="entry name" value="S-LAYER PROTEIN"/>
    <property type="match status" value="1"/>
</dbReference>
<evidence type="ECO:0000259" key="5">
    <source>
        <dbReference type="Pfam" id="PF08548"/>
    </source>
</evidence>
<comment type="caution">
    <text evidence="6">The sequence shown here is derived from an EMBL/GenBank/DDBJ whole genome shotgun (WGS) entry which is preliminary data.</text>
</comment>
<dbReference type="PANTHER" id="PTHR38340">
    <property type="entry name" value="S-LAYER PROTEIN"/>
    <property type="match status" value="1"/>
</dbReference>
<evidence type="ECO:0000256" key="4">
    <source>
        <dbReference type="ARBA" id="ARBA00022737"/>
    </source>
</evidence>